<feature type="signal peptide" evidence="2">
    <location>
        <begin position="1"/>
        <end position="18"/>
    </location>
</feature>
<keyword evidence="2" id="KW-0732">Signal</keyword>
<evidence type="ECO:0008006" key="4">
    <source>
        <dbReference type="Google" id="ProtNLM"/>
    </source>
</evidence>
<feature type="chain" id="PRO_5012052936" description="Secreted protein" evidence="2">
    <location>
        <begin position="19"/>
        <end position="100"/>
    </location>
</feature>
<protein>
    <recommendedName>
        <fullName evidence="4">Secreted protein</fullName>
    </recommendedName>
</protein>
<dbReference type="EMBL" id="AP011460">
    <property type="protein sequence ID" value="BAX24814.1"/>
    <property type="molecule type" value="Genomic_DNA"/>
</dbReference>
<feature type="region of interest" description="Disordered" evidence="1">
    <location>
        <begin position="18"/>
        <end position="65"/>
    </location>
</feature>
<dbReference type="AlphaFoldDB" id="A0A1V1H8W0"/>
<gene>
    <name evidence="3" type="primary">OBARTa0025D24.26</name>
</gene>
<accession>A0A1V1H8W0</accession>
<organism evidence="3">
    <name type="scientific">Oryza barthii</name>
    <dbReference type="NCBI Taxonomy" id="65489"/>
    <lineage>
        <taxon>Eukaryota</taxon>
        <taxon>Viridiplantae</taxon>
        <taxon>Streptophyta</taxon>
        <taxon>Embryophyta</taxon>
        <taxon>Tracheophyta</taxon>
        <taxon>Spermatophyta</taxon>
        <taxon>Magnoliopsida</taxon>
        <taxon>Liliopsida</taxon>
        <taxon>Poales</taxon>
        <taxon>Poaceae</taxon>
        <taxon>BOP clade</taxon>
        <taxon>Oryzoideae</taxon>
        <taxon>Oryzeae</taxon>
        <taxon>Oryzinae</taxon>
        <taxon>Oryza</taxon>
    </lineage>
</organism>
<feature type="compositionally biased region" description="Basic and acidic residues" evidence="1">
    <location>
        <begin position="20"/>
        <end position="32"/>
    </location>
</feature>
<evidence type="ECO:0000256" key="2">
    <source>
        <dbReference type="SAM" id="SignalP"/>
    </source>
</evidence>
<sequence length="100" mass="11116">MVAIVAFLCPLTAPVVGGQRNRDRECDGKEKSSSTVGVSKAVNPKDNKVMGKISGDQKNFRGKKRTPNETDFLAALTPRVAVSDFFRRSRMDEWLQSPHH</sequence>
<reference evidence="3" key="1">
    <citation type="submission" date="2009-05" db="EMBL/GenBank/DDBJ databases">
        <title>Oryza sativa Japonica Group genomic DNA, chromosome 6, BAC clone:KMK0024M20, cultivar:Khau Mac Kho.</title>
        <authorList>
            <person name="Matsumoto T."/>
            <person name="Wu J."/>
            <person name="Kanamori H."/>
        </authorList>
    </citation>
    <scope>NUCLEOTIDE SEQUENCE</scope>
    <source>
        <strain evidence="3">W1588</strain>
    </source>
</reference>
<name>A0A1V1H8W0_9ORYZ</name>
<evidence type="ECO:0000313" key="3">
    <source>
        <dbReference type="EMBL" id="BAX24814.1"/>
    </source>
</evidence>
<proteinExistence type="predicted"/>
<evidence type="ECO:0000256" key="1">
    <source>
        <dbReference type="SAM" id="MobiDB-lite"/>
    </source>
</evidence>